<dbReference type="AlphaFoldDB" id="Q2JAN4"/>
<dbReference type="KEGG" id="fra:Francci3_2290"/>
<proteinExistence type="predicted"/>
<reference evidence="1 2" key="1">
    <citation type="journal article" date="2007" name="Genome Res.">
        <title>Genome characteristics of facultatively symbiotic Frankia sp. strains reflect host range and host plant biogeography.</title>
        <authorList>
            <person name="Normand P."/>
            <person name="Lapierre P."/>
            <person name="Tisa L.S."/>
            <person name="Gogarten J.P."/>
            <person name="Alloisio N."/>
            <person name="Bagnarol E."/>
            <person name="Bassi C.A."/>
            <person name="Berry A.M."/>
            <person name="Bickhart D.M."/>
            <person name="Choisne N."/>
            <person name="Couloux A."/>
            <person name="Cournoyer B."/>
            <person name="Cruveiller S."/>
            <person name="Daubin V."/>
            <person name="Demange N."/>
            <person name="Francino M.P."/>
            <person name="Goltsman E."/>
            <person name="Huang Y."/>
            <person name="Kopp O.R."/>
            <person name="Labarre L."/>
            <person name="Lapidus A."/>
            <person name="Lavire C."/>
            <person name="Marechal J."/>
            <person name="Martinez M."/>
            <person name="Mastronunzio J.E."/>
            <person name="Mullin B.C."/>
            <person name="Niemann J."/>
            <person name="Pujic P."/>
            <person name="Rawnsley T."/>
            <person name="Rouy Z."/>
            <person name="Schenowitz C."/>
            <person name="Sellstedt A."/>
            <person name="Tavares F."/>
            <person name="Tomkins J.P."/>
            <person name="Vallenet D."/>
            <person name="Valverde C."/>
            <person name="Wall L.G."/>
            <person name="Wang Y."/>
            <person name="Medigue C."/>
            <person name="Benson D.R."/>
        </authorList>
    </citation>
    <scope>NUCLEOTIDE SEQUENCE [LARGE SCALE GENOMIC DNA]</scope>
    <source>
        <strain evidence="2">DSM 45818 / CECT 9043 / CcI3</strain>
    </source>
</reference>
<dbReference type="EMBL" id="CP000249">
    <property type="protein sequence ID" value="ABD11658.1"/>
    <property type="molecule type" value="Genomic_DNA"/>
</dbReference>
<dbReference type="Proteomes" id="UP000001937">
    <property type="component" value="Chromosome"/>
</dbReference>
<gene>
    <name evidence="1" type="ordered locus">Francci3_2290</name>
</gene>
<dbReference type="HOGENOM" id="CLU_2093256_0_0_11"/>
<sequence>MPNRLPPLRDHARRLRGRRRARAGAGAGDRTVGNYFQDLGVLLLAADRRWAFRRGRLFALYVAAYTAGCQRRVPTSSGRPGIRPRTGLLCLKQSLSVTDRAGEPRPAVSGFRWRSR</sequence>
<accession>Q2JAN4</accession>
<evidence type="ECO:0000313" key="2">
    <source>
        <dbReference type="Proteomes" id="UP000001937"/>
    </source>
</evidence>
<organism evidence="1 2">
    <name type="scientific">Frankia casuarinae (strain DSM 45818 / CECT 9043 / HFP020203 / CcI3)</name>
    <dbReference type="NCBI Taxonomy" id="106370"/>
    <lineage>
        <taxon>Bacteria</taxon>
        <taxon>Bacillati</taxon>
        <taxon>Actinomycetota</taxon>
        <taxon>Actinomycetes</taxon>
        <taxon>Frankiales</taxon>
        <taxon>Frankiaceae</taxon>
        <taxon>Frankia</taxon>
    </lineage>
</organism>
<name>Q2JAN4_FRACC</name>
<keyword evidence="2" id="KW-1185">Reference proteome</keyword>
<evidence type="ECO:0000313" key="1">
    <source>
        <dbReference type="EMBL" id="ABD11658.1"/>
    </source>
</evidence>
<dbReference type="STRING" id="106370.Francci3_2290"/>
<protein>
    <submittedName>
        <fullName evidence="1">Uncharacterized protein</fullName>
    </submittedName>
</protein>